<dbReference type="InterPro" id="IPR012444">
    <property type="entry name" value="DUF1647"/>
</dbReference>
<dbReference type="EMBL" id="CAIIXF020000006">
    <property type="protein sequence ID" value="CAH1787151.1"/>
    <property type="molecule type" value="Genomic_DNA"/>
</dbReference>
<dbReference type="Proteomes" id="UP000749559">
    <property type="component" value="Unassembled WGS sequence"/>
</dbReference>
<dbReference type="OrthoDB" id="5954868at2759"/>
<sequence length="295" mass="33674">TMDYHDNHKNSKVDSLTFKLATNHRNKTTNELKSIDLKPMDVVIVTAASNEFFRGLTEFVASVHFWEPRTKIVVYDIGLTLLQKQDVHTWCNVESLNLPKTTPPRILLGSRNGFAWKPIILQDAVRRYGAIFYSDAGSVIRGPLGPIKRLILKDGYFFVQGQDTDMTMKTHKGMFSYFNVTKSRFINKYSFAGGIQGYVNNSTAVKHILTPLVHCALKRSCISPRGSHVLNHRYDQSALSIIIYMSSLNIQPHTEFLAADRSQLNKDPLEESKRLIWTARQFSSDYRLKTLCIKN</sequence>
<comment type="caution">
    <text evidence="1">The sequence shown here is derived from an EMBL/GenBank/DDBJ whole genome shotgun (WGS) entry which is preliminary data.</text>
</comment>
<dbReference type="Pfam" id="PF07801">
    <property type="entry name" value="DUF1647"/>
    <property type="match status" value="1"/>
</dbReference>
<evidence type="ECO:0000313" key="2">
    <source>
        <dbReference type="Proteomes" id="UP000749559"/>
    </source>
</evidence>
<feature type="non-terminal residue" evidence="1">
    <location>
        <position position="1"/>
    </location>
</feature>
<gene>
    <name evidence="1" type="ORF">OFUS_LOCUS12911</name>
</gene>
<proteinExistence type="predicted"/>
<keyword evidence="2" id="KW-1185">Reference proteome</keyword>
<organism evidence="1 2">
    <name type="scientific">Owenia fusiformis</name>
    <name type="common">Polychaete worm</name>
    <dbReference type="NCBI Taxonomy" id="6347"/>
    <lineage>
        <taxon>Eukaryota</taxon>
        <taxon>Metazoa</taxon>
        <taxon>Spiralia</taxon>
        <taxon>Lophotrochozoa</taxon>
        <taxon>Annelida</taxon>
        <taxon>Polychaeta</taxon>
        <taxon>Sedentaria</taxon>
        <taxon>Canalipalpata</taxon>
        <taxon>Sabellida</taxon>
        <taxon>Oweniida</taxon>
        <taxon>Oweniidae</taxon>
        <taxon>Owenia</taxon>
    </lineage>
</organism>
<protein>
    <submittedName>
        <fullName evidence="1">Uncharacterized protein</fullName>
    </submittedName>
</protein>
<accession>A0A8S4P268</accession>
<evidence type="ECO:0000313" key="1">
    <source>
        <dbReference type="EMBL" id="CAH1787151.1"/>
    </source>
</evidence>
<name>A0A8S4P268_OWEFU</name>
<reference evidence="1" key="1">
    <citation type="submission" date="2022-03" db="EMBL/GenBank/DDBJ databases">
        <authorList>
            <person name="Martin C."/>
        </authorList>
    </citation>
    <scope>NUCLEOTIDE SEQUENCE</scope>
</reference>
<dbReference type="AlphaFoldDB" id="A0A8S4P268"/>
<dbReference type="PANTHER" id="PTHR31389">
    <property type="entry name" value="LD39211P"/>
    <property type="match status" value="1"/>
</dbReference>
<dbReference type="PANTHER" id="PTHR31389:SF4">
    <property type="entry name" value="LD39211P"/>
    <property type="match status" value="1"/>
</dbReference>